<evidence type="ECO:0000256" key="12">
    <source>
        <dbReference type="ARBA" id="ARBA00022741"/>
    </source>
</evidence>
<dbReference type="HAMAP" id="MF_01161">
    <property type="entry name" value="tRNA_Ile_lys_synt"/>
    <property type="match status" value="1"/>
</dbReference>
<dbReference type="Gene3D" id="3.40.50.620">
    <property type="entry name" value="HUPs"/>
    <property type="match status" value="1"/>
</dbReference>
<keyword evidence="8" id="KW-0808">Transferase</keyword>
<evidence type="ECO:0000313" key="19">
    <source>
        <dbReference type="EMBL" id="CAB4874816.1"/>
    </source>
</evidence>
<evidence type="ECO:0000256" key="5">
    <source>
        <dbReference type="ARBA" id="ARBA00022490"/>
    </source>
</evidence>
<gene>
    <name evidence="18" type="ORF">UFOPK3164_00398</name>
    <name evidence="19" type="ORF">UFOPK3427_01057</name>
    <name evidence="20" type="ORF">UFOPK4112_00029</name>
</gene>
<dbReference type="Pfam" id="PF01171">
    <property type="entry name" value="ATP_bind_3"/>
    <property type="match status" value="1"/>
</dbReference>
<comment type="subcellular location">
    <subcellularLocation>
        <location evidence="2">Cytoplasm</location>
    </subcellularLocation>
</comment>
<evidence type="ECO:0000256" key="13">
    <source>
        <dbReference type="ARBA" id="ARBA00022840"/>
    </source>
</evidence>
<evidence type="ECO:0000256" key="14">
    <source>
        <dbReference type="ARBA" id="ARBA00022842"/>
    </source>
</evidence>
<dbReference type="InterPro" id="IPR029057">
    <property type="entry name" value="PRTase-like"/>
</dbReference>
<dbReference type="GO" id="GO:0005524">
    <property type="term" value="F:ATP binding"/>
    <property type="evidence" value="ECO:0007669"/>
    <property type="project" value="UniProtKB-KW"/>
</dbReference>
<evidence type="ECO:0000259" key="17">
    <source>
        <dbReference type="Pfam" id="PF01171"/>
    </source>
</evidence>
<keyword evidence="9" id="KW-0819">tRNA processing</keyword>
<keyword evidence="6" id="KW-0436">Ligase</keyword>
<dbReference type="InterPro" id="IPR014729">
    <property type="entry name" value="Rossmann-like_a/b/a_fold"/>
</dbReference>
<evidence type="ECO:0000313" key="20">
    <source>
        <dbReference type="EMBL" id="CAB5006177.1"/>
    </source>
</evidence>
<dbReference type="SUPFAM" id="SSF52402">
    <property type="entry name" value="Adenine nucleotide alpha hydrolases-like"/>
    <property type="match status" value="1"/>
</dbReference>
<evidence type="ECO:0000259" key="16">
    <source>
        <dbReference type="Pfam" id="PF00156"/>
    </source>
</evidence>
<keyword evidence="11" id="KW-0660">Purine salvage</keyword>
<keyword evidence="10" id="KW-0479">Metal-binding</keyword>
<dbReference type="InterPro" id="IPR005904">
    <property type="entry name" value="Hxn_phspho_trans"/>
</dbReference>
<keyword evidence="5" id="KW-0963">Cytoplasm</keyword>
<dbReference type="InterPro" id="IPR000836">
    <property type="entry name" value="PRTase_dom"/>
</dbReference>
<reference evidence="19" key="1">
    <citation type="submission" date="2020-05" db="EMBL/GenBank/DDBJ databases">
        <authorList>
            <person name="Chiriac C."/>
            <person name="Salcher M."/>
            <person name="Ghai R."/>
            <person name="Kavagutti S V."/>
        </authorList>
    </citation>
    <scope>NUCLEOTIDE SEQUENCE</scope>
</reference>
<dbReference type="GO" id="GO:0032263">
    <property type="term" value="P:GMP salvage"/>
    <property type="evidence" value="ECO:0007669"/>
    <property type="project" value="TreeGrafter"/>
</dbReference>
<evidence type="ECO:0000256" key="8">
    <source>
        <dbReference type="ARBA" id="ARBA00022679"/>
    </source>
</evidence>
<comment type="similarity">
    <text evidence="4">Belongs to the purine/pyrimidine phosphoribosyltransferase family.</text>
</comment>
<dbReference type="NCBIfam" id="TIGR02432">
    <property type="entry name" value="lysidine_TilS_N"/>
    <property type="match status" value="1"/>
</dbReference>
<evidence type="ECO:0000256" key="9">
    <source>
        <dbReference type="ARBA" id="ARBA00022694"/>
    </source>
</evidence>
<evidence type="ECO:0000256" key="10">
    <source>
        <dbReference type="ARBA" id="ARBA00022723"/>
    </source>
</evidence>
<dbReference type="NCBIfam" id="TIGR01203">
    <property type="entry name" value="HGPRTase"/>
    <property type="match status" value="1"/>
</dbReference>
<dbReference type="FunFam" id="3.40.50.2020:FF:000006">
    <property type="entry name" value="Hypoxanthine phosphoribosyltransferase"/>
    <property type="match status" value="1"/>
</dbReference>
<name>A0A6J7DVW2_9ZZZZ</name>
<organism evidence="19">
    <name type="scientific">freshwater metagenome</name>
    <dbReference type="NCBI Taxonomy" id="449393"/>
    <lineage>
        <taxon>unclassified sequences</taxon>
        <taxon>metagenomes</taxon>
        <taxon>ecological metagenomes</taxon>
    </lineage>
</organism>
<dbReference type="Pfam" id="PF00156">
    <property type="entry name" value="Pribosyltran"/>
    <property type="match status" value="1"/>
</dbReference>
<evidence type="ECO:0000313" key="18">
    <source>
        <dbReference type="EMBL" id="CAB4820778.1"/>
    </source>
</evidence>
<dbReference type="GO" id="GO:0006178">
    <property type="term" value="P:guanine salvage"/>
    <property type="evidence" value="ECO:0007669"/>
    <property type="project" value="TreeGrafter"/>
</dbReference>
<dbReference type="CDD" id="cd06223">
    <property type="entry name" value="PRTases_typeI"/>
    <property type="match status" value="1"/>
</dbReference>
<proteinExistence type="inferred from homology"/>
<keyword evidence="7" id="KW-0328">Glycosyltransferase</keyword>
<comment type="catalytic activity">
    <reaction evidence="15">
        <text>cytidine(34) in tRNA(Ile2) + L-lysine + ATP = lysidine(34) in tRNA(Ile2) + AMP + diphosphate + H(+)</text>
        <dbReference type="Rhea" id="RHEA:43744"/>
        <dbReference type="Rhea" id="RHEA-COMP:10625"/>
        <dbReference type="Rhea" id="RHEA-COMP:10670"/>
        <dbReference type="ChEBI" id="CHEBI:15378"/>
        <dbReference type="ChEBI" id="CHEBI:30616"/>
        <dbReference type="ChEBI" id="CHEBI:32551"/>
        <dbReference type="ChEBI" id="CHEBI:33019"/>
        <dbReference type="ChEBI" id="CHEBI:82748"/>
        <dbReference type="ChEBI" id="CHEBI:83665"/>
        <dbReference type="ChEBI" id="CHEBI:456215"/>
        <dbReference type="EC" id="6.3.4.19"/>
    </reaction>
</comment>
<dbReference type="SUPFAM" id="SSF53271">
    <property type="entry name" value="PRTase-like"/>
    <property type="match status" value="1"/>
</dbReference>
<comment type="pathway">
    <text evidence="3">Purine metabolism; IMP biosynthesis via salvage pathway; IMP from hypoxanthine: step 1/1.</text>
</comment>
<sequence>MTAQFSSHAAVLIEELLPRTLLQNDDGPLEVACSGGPDSTALAVLAAATNRSVTLHHVDHGLRPSSSEDAVLVKELADFLGVHFVGHIVDVGEGPNLEARARHARRSVLPNGAATGHTMDDQAETVLLNLLRGTGTEGLGAMKPGAHHPLLDLRRRDTHELCGVLGLRVVVDESNDDQRLLRNAVRARLLPLFEELSHRDPVPLLARTATLARGDAELLSGLAKLVLPDPHDVVALREAPQPLSTRVIRDWVISTNLDDEREHPPSEAEVARILEVVSGDVQATEISGGRRVARTSGRLRIDAEASGTLEGVNTDAKQTIAPSWAAHDLGDVVVSAQQIRTRVSELGAQITADYGDNPPLLVGVLKGAMHFMSDLAQAIELPVDVDFMAVSSYGSATQSSGVVRIVKDLDADLSGRHVLVVEDIIDSGLTLNYLRKYLQARGPASLEVCALLLKDGEQRIEPDFRYVGFTIPPTFVVGYGLDVAEKYRNLDSIYTYVGTDSY</sequence>
<dbReference type="EMBL" id="CAFBLT010000001">
    <property type="protein sequence ID" value="CAB4874816.1"/>
    <property type="molecule type" value="Genomic_DNA"/>
</dbReference>
<dbReference type="InterPro" id="IPR011063">
    <property type="entry name" value="TilS/TtcA_N"/>
</dbReference>
<dbReference type="PANTHER" id="PTHR43340:SF1">
    <property type="entry name" value="HYPOXANTHINE PHOSPHORIBOSYLTRANSFERASE"/>
    <property type="match status" value="1"/>
</dbReference>
<evidence type="ECO:0000256" key="1">
    <source>
        <dbReference type="ARBA" id="ARBA00001946"/>
    </source>
</evidence>
<dbReference type="PANTHER" id="PTHR43340">
    <property type="entry name" value="HYPOXANTHINE-GUANINE PHOSPHORIBOSYLTRANSFERASE"/>
    <property type="match status" value="1"/>
</dbReference>
<keyword evidence="12" id="KW-0547">Nucleotide-binding</keyword>
<evidence type="ECO:0000256" key="15">
    <source>
        <dbReference type="ARBA" id="ARBA00048539"/>
    </source>
</evidence>
<dbReference type="GO" id="GO:0000287">
    <property type="term" value="F:magnesium ion binding"/>
    <property type="evidence" value="ECO:0007669"/>
    <property type="project" value="TreeGrafter"/>
</dbReference>
<comment type="cofactor">
    <cofactor evidence="1">
        <name>Mg(2+)</name>
        <dbReference type="ChEBI" id="CHEBI:18420"/>
    </cofactor>
</comment>
<dbReference type="GO" id="GO:0004422">
    <property type="term" value="F:hypoxanthine phosphoribosyltransferase activity"/>
    <property type="evidence" value="ECO:0007669"/>
    <property type="project" value="InterPro"/>
</dbReference>
<evidence type="ECO:0000256" key="4">
    <source>
        <dbReference type="ARBA" id="ARBA00008391"/>
    </source>
</evidence>
<evidence type="ECO:0000256" key="6">
    <source>
        <dbReference type="ARBA" id="ARBA00022598"/>
    </source>
</evidence>
<dbReference type="GO" id="GO:0008033">
    <property type="term" value="P:tRNA processing"/>
    <property type="evidence" value="ECO:0007669"/>
    <property type="project" value="UniProtKB-KW"/>
</dbReference>
<dbReference type="InterPro" id="IPR012094">
    <property type="entry name" value="tRNA_Ile_lys_synt"/>
</dbReference>
<keyword evidence="14" id="KW-0460">Magnesium</keyword>
<dbReference type="InterPro" id="IPR050408">
    <property type="entry name" value="HGPRT"/>
</dbReference>
<dbReference type="InterPro" id="IPR012795">
    <property type="entry name" value="tRNA_Ile_lys_synt_N"/>
</dbReference>
<dbReference type="GO" id="GO:0046100">
    <property type="term" value="P:hypoxanthine metabolic process"/>
    <property type="evidence" value="ECO:0007669"/>
    <property type="project" value="TreeGrafter"/>
</dbReference>
<evidence type="ECO:0000256" key="7">
    <source>
        <dbReference type="ARBA" id="ARBA00022676"/>
    </source>
</evidence>
<evidence type="ECO:0000256" key="11">
    <source>
        <dbReference type="ARBA" id="ARBA00022726"/>
    </source>
</evidence>
<dbReference type="Gene3D" id="3.40.50.2020">
    <property type="match status" value="1"/>
</dbReference>
<keyword evidence="13" id="KW-0067">ATP-binding</keyword>
<dbReference type="GO" id="GO:0032267">
    <property type="term" value="F:tRNA(Ile)-lysidine synthase activity"/>
    <property type="evidence" value="ECO:0007669"/>
    <property type="project" value="UniProtKB-EC"/>
</dbReference>
<dbReference type="CDD" id="cd01992">
    <property type="entry name" value="TilS_N"/>
    <property type="match status" value="1"/>
</dbReference>
<feature type="domain" description="tRNA(Ile)-lysidine/2-thiocytidine synthase N-terminal" evidence="17">
    <location>
        <begin position="31"/>
        <end position="187"/>
    </location>
</feature>
<dbReference type="EMBL" id="CAFBPM010000001">
    <property type="protein sequence ID" value="CAB5006177.1"/>
    <property type="molecule type" value="Genomic_DNA"/>
</dbReference>
<accession>A0A6J7DVW2</accession>
<evidence type="ECO:0000256" key="3">
    <source>
        <dbReference type="ARBA" id="ARBA00004669"/>
    </source>
</evidence>
<evidence type="ECO:0000256" key="2">
    <source>
        <dbReference type="ARBA" id="ARBA00004496"/>
    </source>
</evidence>
<dbReference type="AlphaFoldDB" id="A0A6J7DVW2"/>
<dbReference type="GO" id="GO:0032264">
    <property type="term" value="P:IMP salvage"/>
    <property type="evidence" value="ECO:0007669"/>
    <property type="project" value="TreeGrafter"/>
</dbReference>
<protein>
    <submittedName>
        <fullName evidence="19">Unannotated protein</fullName>
    </submittedName>
</protein>
<feature type="domain" description="Phosphoribosyltransferase" evidence="16">
    <location>
        <begin position="337"/>
        <end position="482"/>
    </location>
</feature>
<dbReference type="GO" id="GO:0006166">
    <property type="term" value="P:purine ribonucleoside salvage"/>
    <property type="evidence" value="ECO:0007669"/>
    <property type="project" value="UniProtKB-KW"/>
</dbReference>
<dbReference type="GO" id="GO:0005829">
    <property type="term" value="C:cytosol"/>
    <property type="evidence" value="ECO:0007669"/>
    <property type="project" value="TreeGrafter"/>
</dbReference>
<dbReference type="EMBL" id="CAFABE010000011">
    <property type="protein sequence ID" value="CAB4820778.1"/>
    <property type="molecule type" value="Genomic_DNA"/>
</dbReference>